<dbReference type="GeneID" id="25736947"/>
<dbReference type="AlphaFoldDB" id="A0A0D2NFI1"/>
<sequence length="525" mass="54317">MPAPASAGAACKNITVVPSAFTTGCSDIVLVPGDILDVSAPTTLANVTLTWTDSDYFPDPNNYPDNLTFGIAGDGSDSLYPFNASYLDSGGTPQFCIGLVTVKACPALQCRPVTVNLTQITTNCVNSANLTKDAFVAVGPGGALGAVNVAFTNASPTVLTPNENWSFSPGTYFYNASDGSGNACNDTITVAPCILECKAPNFVQQPALNFTVGCLPANTSKEDFVQVQSVGDIPNVAVTFTSAQPTTTTSSGFEFGAIGPFPYNASLNGATCTGMATVTACGATVQCLSTFAQLTNATGASLNATAPAPTGPFFQPSTLGAAASGFTVSNSAGSQSALPVAYPIGSWSVIGVVTYPTGPVATPACNITVIDTTLPPTPVPKPGPLCFYSNESSNVPSYDVFVSDLAELPPGSYCPSSSHSSQLRIYAVGCERSIRNKRARICWPQDGEAVDINRKNAASKEVISVTLQAISTASWPVLVNNNASAKVAVAAEVYKKRSNVPKKLRATCKPVWKRHPRGPQGAGRR</sequence>
<evidence type="ECO:0000313" key="1">
    <source>
        <dbReference type="EMBL" id="KIZ03886.1"/>
    </source>
</evidence>
<dbReference type="Proteomes" id="UP000054498">
    <property type="component" value="Unassembled WGS sequence"/>
</dbReference>
<dbReference type="OrthoDB" id="10673136at2759"/>
<proteinExistence type="predicted"/>
<dbReference type="KEGG" id="mng:MNEG_4069"/>
<name>A0A0D2NFI1_9CHLO</name>
<keyword evidence="2" id="KW-1185">Reference proteome</keyword>
<protein>
    <submittedName>
        <fullName evidence="1">Uncharacterized protein</fullName>
    </submittedName>
</protein>
<gene>
    <name evidence="1" type="ORF">MNEG_4069</name>
</gene>
<organism evidence="1 2">
    <name type="scientific">Monoraphidium neglectum</name>
    <dbReference type="NCBI Taxonomy" id="145388"/>
    <lineage>
        <taxon>Eukaryota</taxon>
        <taxon>Viridiplantae</taxon>
        <taxon>Chlorophyta</taxon>
        <taxon>core chlorophytes</taxon>
        <taxon>Chlorophyceae</taxon>
        <taxon>CS clade</taxon>
        <taxon>Sphaeropleales</taxon>
        <taxon>Selenastraceae</taxon>
        <taxon>Monoraphidium</taxon>
    </lineage>
</organism>
<dbReference type="EMBL" id="KK100765">
    <property type="protein sequence ID" value="KIZ03886.1"/>
    <property type="molecule type" value="Genomic_DNA"/>
</dbReference>
<evidence type="ECO:0000313" key="2">
    <source>
        <dbReference type="Proteomes" id="UP000054498"/>
    </source>
</evidence>
<accession>A0A0D2NFI1</accession>
<reference evidence="1 2" key="1">
    <citation type="journal article" date="2013" name="BMC Genomics">
        <title>Reconstruction of the lipid metabolism for the microalga Monoraphidium neglectum from its genome sequence reveals characteristics suitable for biofuel production.</title>
        <authorList>
            <person name="Bogen C."/>
            <person name="Al-Dilaimi A."/>
            <person name="Albersmeier A."/>
            <person name="Wichmann J."/>
            <person name="Grundmann M."/>
            <person name="Rupp O."/>
            <person name="Lauersen K.J."/>
            <person name="Blifernez-Klassen O."/>
            <person name="Kalinowski J."/>
            <person name="Goesmann A."/>
            <person name="Mussgnug J.H."/>
            <person name="Kruse O."/>
        </authorList>
    </citation>
    <scope>NUCLEOTIDE SEQUENCE [LARGE SCALE GENOMIC DNA]</scope>
    <source>
        <strain evidence="1 2">SAG 48.87</strain>
    </source>
</reference>
<dbReference type="RefSeq" id="XP_013902905.1">
    <property type="nucleotide sequence ID" value="XM_014047451.1"/>
</dbReference>